<accession>A0AAV9JMS0</accession>
<dbReference type="EMBL" id="JAVFHQ010000014">
    <property type="protein sequence ID" value="KAK4546640.1"/>
    <property type="molecule type" value="Genomic_DNA"/>
</dbReference>
<sequence>MTSPQFPTTDILRQVLTEWGGRVNIDAGSKLLVSDTKIAAAIGESTKDIRTPYGPTITVATRGSGTDDASGIPEGVQVSLEPLDSLSPKMDYFTHAIFGLNGEDPKFVLEGLKWMKYALQPKGIAIVISLKQRSGEAADGQLQVDLDDRIKYQSRGKVGSLKDVLEWAGFERGKIRSMEMTSQGAEKVEAQVVLAMKWDQLTA</sequence>
<proteinExistence type="predicted"/>
<dbReference type="Proteomes" id="UP001324427">
    <property type="component" value="Unassembled WGS sequence"/>
</dbReference>
<keyword evidence="2" id="KW-1185">Reference proteome</keyword>
<name>A0AAV9JMS0_9PEZI</name>
<evidence type="ECO:0000313" key="1">
    <source>
        <dbReference type="EMBL" id="KAK4546640.1"/>
    </source>
</evidence>
<evidence type="ECO:0000313" key="2">
    <source>
        <dbReference type="Proteomes" id="UP001324427"/>
    </source>
</evidence>
<protein>
    <submittedName>
        <fullName evidence="1">Uncharacterized protein</fullName>
    </submittedName>
</protein>
<gene>
    <name evidence="1" type="ORF">LTR36_001857</name>
</gene>
<comment type="caution">
    <text evidence="1">The sequence shown here is derived from an EMBL/GenBank/DDBJ whole genome shotgun (WGS) entry which is preliminary data.</text>
</comment>
<reference evidence="1 2" key="1">
    <citation type="submission" date="2021-11" db="EMBL/GenBank/DDBJ databases">
        <title>Black yeast isolated from Biological Soil Crust.</title>
        <authorList>
            <person name="Kurbessoian T."/>
        </authorList>
    </citation>
    <scope>NUCLEOTIDE SEQUENCE [LARGE SCALE GENOMIC DNA]</scope>
    <source>
        <strain evidence="1 2">CCFEE 5522</strain>
    </source>
</reference>
<organism evidence="1 2">
    <name type="scientific">Oleoguttula mirabilis</name>
    <dbReference type="NCBI Taxonomy" id="1507867"/>
    <lineage>
        <taxon>Eukaryota</taxon>
        <taxon>Fungi</taxon>
        <taxon>Dikarya</taxon>
        <taxon>Ascomycota</taxon>
        <taxon>Pezizomycotina</taxon>
        <taxon>Dothideomycetes</taxon>
        <taxon>Dothideomycetidae</taxon>
        <taxon>Mycosphaerellales</taxon>
        <taxon>Teratosphaeriaceae</taxon>
        <taxon>Oleoguttula</taxon>
    </lineage>
</organism>
<dbReference type="AlphaFoldDB" id="A0AAV9JMS0"/>